<feature type="domain" description="Histidine kinase" evidence="10">
    <location>
        <begin position="11"/>
        <end position="230"/>
    </location>
</feature>
<evidence type="ECO:0000313" key="11">
    <source>
        <dbReference type="EMBL" id="QBK24463.1"/>
    </source>
</evidence>
<dbReference type="InterPro" id="IPR050351">
    <property type="entry name" value="BphY/WalK/GraS-like"/>
</dbReference>
<dbReference type="SUPFAM" id="SSF55874">
    <property type="entry name" value="ATPase domain of HSP90 chaperone/DNA topoisomerase II/histidine kinase"/>
    <property type="match status" value="1"/>
</dbReference>
<dbReference type="CDD" id="cd00075">
    <property type="entry name" value="HATPase"/>
    <property type="match status" value="1"/>
</dbReference>
<dbReference type="Proteomes" id="UP000291151">
    <property type="component" value="Chromosome"/>
</dbReference>
<dbReference type="InterPro" id="IPR036890">
    <property type="entry name" value="HATPase_C_sf"/>
</dbReference>
<comment type="subcellular location">
    <subcellularLocation>
        <location evidence="2">Cell membrane</location>
        <topology evidence="2">Multi-pass membrane protein</topology>
    </subcellularLocation>
</comment>
<accession>A0A4P6UN97</accession>
<dbReference type="FunFam" id="3.30.565.10:FF:000006">
    <property type="entry name" value="Sensor histidine kinase WalK"/>
    <property type="match status" value="1"/>
</dbReference>
<dbReference type="RefSeq" id="WP_208650743.1">
    <property type="nucleotide sequence ID" value="NZ_CP036528.1"/>
</dbReference>
<dbReference type="EMBL" id="CP036528">
    <property type="protein sequence ID" value="QBK24463.1"/>
    <property type="molecule type" value="Genomic_DNA"/>
</dbReference>
<protein>
    <recommendedName>
        <fullName evidence="3">histidine kinase</fullName>
        <ecNumber evidence="3">2.7.13.3</ecNumber>
    </recommendedName>
</protein>
<reference evidence="11 12" key="1">
    <citation type="submission" date="2019-02" db="EMBL/GenBank/DDBJ databases">
        <title>Ureibacillus thermophilus.</title>
        <authorList>
            <person name="Sunny J.S."/>
            <person name="Natarajan A."/>
            <person name="Saleena L.M."/>
        </authorList>
    </citation>
    <scope>NUCLEOTIDE SEQUENCE [LARGE SCALE GENOMIC DNA]</scope>
    <source>
        <strain evidence="11 12">LM102</strain>
    </source>
</reference>
<keyword evidence="5" id="KW-0808">Transferase</keyword>
<sequence>MEKTKEEWMAGISHDLRTPLSTMQGYGVLLESGQYDWSKEELMEIGQTIHEKSNYMLNLIEDFSLSFQLKNKPGQIIFEKTEMNQFLKEILKNYQRDKTLAYYTFHFKGLNQSAFLSINQKLFKRMIDNLIYNAIKHNPKGTIIWVYLEKDQEKNMLTITIEDNGIGMDKETLKHLFTRYYRGTNTDEKSDGTGLGMSIAKQIADLHKGMISVQSEKNKGTTVTIQFKYE</sequence>
<dbReference type="InterPro" id="IPR036097">
    <property type="entry name" value="HisK_dim/P_sf"/>
</dbReference>
<proteinExistence type="predicted"/>
<dbReference type="Gene3D" id="3.30.565.10">
    <property type="entry name" value="Histidine kinase-like ATPase, C-terminal domain"/>
    <property type="match status" value="1"/>
</dbReference>
<dbReference type="InterPro" id="IPR005467">
    <property type="entry name" value="His_kinase_dom"/>
</dbReference>
<dbReference type="CDD" id="cd00082">
    <property type="entry name" value="HisKA"/>
    <property type="match status" value="1"/>
</dbReference>
<keyword evidence="12" id="KW-1185">Reference proteome</keyword>
<evidence type="ECO:0000256" key="3">
    <source>
        <dbReference type="ARBA" id="ARBA00012438"/>
    </source>
</evidence>
<dbReference type="PRINTS" id="PR00344">
    <property type="entry name" value="BCTRLSENSOR"/>
</dbReference>
<comment type="catalytic activity">
    <reaction evidence="1">
        <text>ATP + protein L-histidine = ADP + protein N-phospho-L-histidine.</text>
        <dbReference type="EC" id="2.7.13.3"/>
    </reaction>
</comment>
<dbReference type="InterPro" id="IPR003594">
    <property type="entry name" value="HATPase_dom"/>
</dbReference>
<evidence type="ECO:0000256" key="9">
    <source>
        <dbReference type="ARBA" id="ARBA00023012"/>
    </source>
</evidence>
<dbReference type="EC" id="2.7.13.3" evidence="3"/>
<keyword evidence="4" id="KW-0597">Phosphoprotein</keyword>
<evidence type="ECO:0000256" key="5">
    <source>
        <dbReference type="ARBA" id="ARBA00022679"/>
    </source>
</evidence>
<evidence type="ECO:0000256" key="1">
    <source>
        <dbReference type="ARBA" id="ARBA00000085"/>
    </source>
</evidence>
<gene>
    <name evidence="11" type="ORF">DKZ56_00130</name>
</gene>
<keyword evidence="9" id="KW-0902">Two-component regulatory system</keyword>
<dbReference type="AlphaFoldDB" id="A0A4P6UN97"/>
<dbReference type="Pfam" id="PF00512">
    <property type="entry name" value="HisKA"/>
    <property type="match status" value="1"/>
</dbReference>
<dbReference type="SUPFAM" id="SSF47384">
    <property type="entry name" value="Homodimeric domain of signal transducing histidine kinase"/>
    <property type="match status" value="1"/>
</dbReference>
<dbReference type="GO" id="GO:0004721">
    <property type="term" value="F:phosphoprotein phosphatase activity"/>
    <property type="evidence" value="ECO:0007669"/>
    <property type="project" value="TreeGrafter"/>
</dbReference>
<keyword evidence="8" id="KW-0067">ATP-binding</keyword>
<dbReference type="GO" id="GO:0005524">
    <property type="term" value="F:ATP binding"/>
    <property type="evidence" value="ECO:0007669"/>
    <property type="project" value="UniProtKB-KW"/>
</dbReference>
<name>A0A4P6UN97_9BACL</name>
<dbReference type="SMART" id="SM00388">
    <property type="entry name" value="HisKA"/>
    <property type="match status" value="1"/>
</dbReference>
<evidence type="ECO:0000256" key="4">
    <source>
        <dbReference type="ARBA" id="ARBA00022553"/>
    </source>
</evidence>
<dbReference type="PANTHER" id="PTHR45453">
    <property type="entry name" value="PHOSPHATE REGULON SENSOR PROTEIN PHOR"/>
    <property type="match status" value="1"/>
</dbReference>
<evidence type="ECO:0000259" key="10">
    <source>
        <dbReference type="PROSITE" id="PS50109"/>
    </source>
</evidence>
<dbReference type="GO" id="GO:0000155">
    <property type="term" value="F:phosphorelay sensor kinase activity"/>
    <property type="evidence" value="ECO:0007669"/>
    <property type="project" value="InterPro"/>
</dbReference>
<dbReference type="GO" id="GO:0005886">
    <property type="term" value="C:plasma membrane"/>
    <property type="evidence" value="ECO:0007669"/>
    <property type="project" value="UniProtKB-SubCell"/>
</dbReference>
<dbReference type="InterPro" id="IPR003661">
    <property type="entry name" value="HisK_dim/P_dom"/>
</dbReference>
<dbReference type="KEGG" id="uth:DKZ56_00130"/>
<dbReference type="Gene3D" id="1.10.287.130">
    <property type="match status" value="1"/>
</dbReference>
<keyword evidence="7 11" id="KW-0418">Kinase</keyword>
<evidence type="ECO:0000256" key="8">
    <source>
        <dbReference type="ARBA" id="ARBA00022840"/>
    </source>
</evidence>
<dbReference type="GO" id="GO:0016036">
    <property type="term" value="P:cellular response to phosphate starvation"/>
    <property type="evidence" value="ECO:0007669"/>
    <property type="project" value="TreeGrafter"/>
</dbReference>
<evidence type="ECO:0000313" key="12">
    <source>
        <dbReference type="Proteomes" id="UP000291151"/>
    </source>
</evidence>
<keyword evidence="6" id="KW-0547">Nucleotide-binding</keyword>
<dbReference type="SMART" id="SM00387">
    <property type="entry name" value="HATPase_c"/>
    <property type="match status" value="1"/>
</dbReference>
<dbReference type="Pfam" id="PF02518">
    <property type="entry name" value="HATPase_c"/>
    <property type="match status" value="1"/>
</dbReference>
<evidence type="ECO:0000256" key="6">
    <source>
        <dbReference type="ARBA" id="ARBA00022741"/>
    </source>
</evidence>
<dbReference type="PANTHER" id="PTHR45453:SF1">
    <property type="entry name" value="PHOSPHATE REGULON SENSOR PROTEIN PHOR"/>
    <property type="match status" value="1"/>
</dbReference>
<organism evidence="11 12">
    <name type="scientific">Ureibacillus thermophilus</name>
    <dbReference type="NCBI Taxonomy" id="367743"/>
    <lineage>
        <taxon>Bacteria</taxon>
        <taxon>Bacillati</taxon>
        <taxon>Bacillota</taxon>
        <taxon>Bacilli</taxon>
        <taxon>Bacillales</taxon>
        <taxon>Caryophanaceae</taxon>
        <taxon>Ureibacillus</taxon>
    </lineage>
</organism>
<evidence type="ECO:0000256" key="2">
    <source>
        <dbReference type="ARBA" id="ARBA00004651"/>
    </source>
</evidence>
<evidence type="ECO:0000256" key="7">
    <source>
        <dbReference type="ARBA" id="ARBA00022777"/>
    </source>
</evidence>
<dbReference type="InterPro" id="IPR004358">
    <property type="entry name" value="Sig_transdc_His_kin-like_C"/>
</dbReference>
<dbReference type="PROSITE" id="PS50109">
    <property type="entry name" value="HIS_KIN"/>
    <property type="match status" value="1"/>
</dbReference>